<gene>
    <name evidence="2" type="primary">Dgri\GH12350</name>
    <name evidence="2" type="ORF">Dgri_GH12350</name>
</gene>
<keyword evidence="3" id="KW-1185">Reference proteome</keyword>
<dbReference type="Proteomes" id="UP000001070">
    <property type="component" value="Unassembled WGS sequence"/>
</dbReference>
<organism evidence="3">
    <name type="scientific">Drosophila grimshawi</name>
    <name type="common">Hawaiian fruit fly</name>
    <name type="synonym">Idiomyia grimshawi</name>
    <dbReference type="NCBI Taxonomy" id="7222"/>
    <lineage>
        <taxon>Eukaryota</taxon>
        <taxon>Metazoa</taxon>
        <taxon>Ecdysozoa</taxon>
        <taxon>Arthropoda</taxon>
        <taxon>Hexapoda</taxon>
        <taxon>Insecta</taxon>
        <taxon>Pterygota</taxon>
        <taxon>Neoptera</taxon>
        <taxon>Endopterygota</taxon>
        <taxon>Diptera</taxon>
        <taxon>Brachycera</taxon>
        <taxon>Muscomorpha</taxon>
        <taxon>Ephydroidea</taxon>
        <taxon>Drosophilidae</taxon>
        <taxon>Drosophila</taxon>
        <taxon>Hawaiian Drosophila</taxon>
    </lineage>
</organism>
<proteinExistence type="predicted"/>
<dbReference type="HOGENOM" id="CLU_2361911_0_0_1"/>
<reference evidence="2 3" key="1">
    <citation type="journal article" date="2007" name="Nature">
        <title>Evolution of genes and genomes on the Drosophila phylogeny.</title>
        <authorList>
            <consortium name="Drosophila 12 Genomes Consortium"/>
            <person name="Clark A.G."/>
            <person name="Eisen M.B."/>
            <person name="Smith D.R."/>
            <person name="Bergman C.M."/>
            <person name="Oliver B."/>
            <person name="Markow T.A."/>
            <person name="Kaufman T.C."/>
            <person name="Kellis M."/>
            <person name="Gelbart W."/>
            <person name="Iyer V.N."/>
            <person name="Pollard D.A."/>
            <person name="Sackton T.B."/>
            <person name="Larracuente A.M."/>
            <person name="Singh N.D."/>
            <person name="Abad J.P."/>
            <person name="Abt D.N."/>
            <person name="Adryan B."/>
            <person name="Aguade M."/>
            <person name="Akashi H."/>
            <person name="Anderson W.W."/>
            <person name="Aquadro C.F."/>
            <person name="Ardell D.H."/>
            <person name="Arguello R."/>
            <person name="Artieri C.G."/>
            <person name="Barbash D.A."/>
            <person name="Barker D."/>
            <person name="Barsanti P."/>
            <person name="Batterham P."/>
            <person name="Batzoglou S."/>
            <person name="Begun D."/>
            <person name="Bhutkar A."/>
            <person name="Blanco E."/>
            <person name="Bosak S.A."/>
            <person name="Bradley R.K."/>
            <person name="Brand A.D."/>
            <person name="Brent M.R."/>
            <person name="Brooks A.N."/>
            <person name="Brown R.H."/>
            <person name="Butlin R.K."/>
            <person name="Caggese C."/>
            <person name="Calvi B.R."/>
            <person name="Bernardo de Carvalho A."/>
            <person name="Caspi A."/>
            <person name="Castrezana S."/>
            <person name="Celniker S.E."/>
            <person name="Chang J.L."/>
            <person name="Chapple C."/>
            <person name="Chatterji S."/>
            <person name="Chinwalla A."/>
            <person name="Civetta A."/>
            <person name="Clifton S.W."/>
            <person name="Comeron J.M."/>
            <person name="Costello J.C."/>
            <person name="Coyne J.A."/>
            <person name="Daub J."/>
            <person name="David R.G."/>
            <person name="Delcher A.L."/>
            <person name="Delehaunty K."/>
            <person name="Do C.B."/>
            <person name="Ebling H."/>
            <person name="Edwards K."/>
            <person name="Eickbush T."/>
            <person name="Evans J.D."/>
            <person name="Filipski A."/>
            <person name="Findeiss S."/>
            <person name="Freyhult E."/>
            <person name="Fulton L."/>
            <person name="Fulton R."/>
            <person name="Garcia A.C."/>
            <person name="Gardiner A."/>
            <person name="Garfield D.A."/>
            <person name="Garvin B.E."/>
            <person name="Gibson G."/>
            <person name="Gilbert D."/>
            <person name="Gnerre S."/>
            <person name="Godfrey J."/>
            <person name="Good R."/>
            <person name="Gotea V."/>
            <person name="Gravely B."/>
            <person name="Greenberg A.J."/>
            <person name="Griffiths-Jones S."/>
            <person name="Gross S."/>
            <person name="Guigo R."/>
            <person name="Gustafson E.A."/>
            <person name="Haerty W."/>
            <person name="Hahn M.W."/>
            <person name="Halligan D.L."/>
            <person name="Halpern A.L."/>
            <person name="Halter G.M."/>
            <person name="Han M.V."/>
            <person name="Heger A."/>
            <person name="Hillier L."/>
            <person name="Hinrichs A.S."/>
            <person name="Holmes I."/>
            <person name="Hoskins R.A."/>
            <person name="Hubisz M.J."/>
            <person name="Hultmark D."/>
            <person name="Huntley M.A."/>
            <person name="Jaffe D.B."/>
            <person name="Jagadeeshan S."/>
            <person name="Jeck W.R."/>
            <person name="Johnson J."/>
            <person name="Jones C.D."/>
            <person name="Jordan W.C."/>
            <person name="Karpen G.H."/>
            <person name="Kataoka E."/>
            <person name="Keightley P.D."/>
            <person name="Kheradpour P."/>
            <person name="Kirkness E.F."/>
            <person name="Koerich L.B."/>
            <person name="Kristiansen K."/>
            <person name="Kudrna D."/>
            <person name="Kulathinal R.J."/>
            <person name="Kumar S."/>
            <person name="Kwok R."/>
            <person name="Lander E."/>
            <person name="Langley C.H."/>
            <person name="Lapoint R."/>
            <person name="Lazzaro B.P."/>
            <person name="Lee S.J."/>
            <person name="Levesque L."/>
            <person name="Li R."/>
            <person name="Lin C.F."/>
            <person name="Lin M.F."/>
            <person name="Lindblad-Toh K."/>
            <person name="Llopart A."/>
            <person name="Long M."/>
            <person name="Low L."/>
            <person name="Lozovsky E."/>
            <person name="Lu J."/>
            <person name="Luo M."/>
            <person name="Machado C.A."/>
            <person name="Makalowski W."/>
            <person name="Marzo M."/>
            <person name="Matsuda M."/>
            <person name="Matzkin L."/>
            <person name="McAllister B."/>
            <person name="McBride C.S."/>
            <person name="McKernan B."/>
            <person name="McKernan K."/>
            <person name="Mendez-Lago M."/>
            <person name="Minx P."/>
            <person name="Mollenhauer M.U."/>
            <person name="Montooth K."/>
            <person name="Mount S.M."/>
            <person name="Mu X."/>
            <person name="Myers E."/>
            <person name="Negre B."/>
            <person name="Newfeld S."/>
            <person name="Nielsen R."/>
            <person name="Noor M.A."/>
            <person name="O'Grady P."/>
            <person name="Pachter L."/>
            <person name="Papaceit M."/>
            <person name="Parisi M.J."/>
            <person name="Parisi M."/>
            <person name="Parts L."/>
            <person name="Pedersen J.S."/>
            <person name="Pesole G."/>
            <person name="Phillippy A.M."/>
            <person name="Ponting C.P."/>
            <person name="Pop M."/>
            <person name="Porcelli D."/>
            <person name="Powell J.R."/>
            <person name="Prohaska S."/>
            <person name="Pruitt K."/>
            <person name="Puig M."/>
            <person name="Quesneville H."/>
            <person name="Ram K.R."/>
            <person name="Rand D."/>
            <person name="Rasmussen M.D."/>
            <person name="Reed L.K."/>
            <person name="Reenan R."/>
            <person name="Reily A."/>
            <person name="Remington K.A."/>
            <person name="Rieger T.T."/>
            <person name="Ritchie M.G."/>
            <person name="Robin C."/>
            <person name="Rogers Y.H."/>
            <person name="Rohde C."/>
            <person name="Rozas J."/>
            <person name="Rubenfield M.J."/>
            <person name="Ruiz A."/>
            <person name="Russo S."/>
            <person name="Salzberg S.L."/>
            <person name="Sanchez-Gracia A."/>
            <person name="Saranga D.J."/>
            <person name="Sato H."/>
            <person name="Schaeffer S.W."/>
            <person name="Schatz M.C."/>
            <person name="Schlenke T."/>
            <person name="Schwartz R."/>
            <person name="Segarra C."/>
            <person name="Singh R.S."/>
            <person name="Sirot L."/>
            <person name="Sirota M."/>
            <person name="Sisneros N.B."/>
            <person name="Smith C.D."/>
            <person name="Smith T.F."/>
            <person name="Spieth J."/>
            <person name="Stage D.E."/>
            <person name="Stark A."/>
            <person name="Stephan W."/>
            <person name="Strausberg R.L."/>
            <person name="Strempel S."/>
            <person name="Sturgill D."/>
            <person name="Sutton G."/>
            <person name="Sutton G.G."/>
            <person name="Tao W."/>
            <person name="Teichmann S."/>
            <person name="Tobari Y.N."/>
            <person name="Tomimura Y."/>
            <person name="Tsolas J.M."/>
            <person name="Valente V.L."/>
            <person name="Venter E."/>
            <person name="Venter J.C."/>
            <person name="Vicario S."/>
            <person name="Vieira F.G."/>
            <person name="Vilella A.J."/>
            <person name="Villasante A."/>
            <person name="Walenz B."/>
            <person name="Wang J."/>
            <person name="Wasserman M."/>
            <person name="Watts T."/>
            <person name="Wilson D."/>
            <person name="Wilson R.K."/>
            <person name="Wing R.A."/>
            <person name="Wolfner M.F."/>
            <person name="Wong A."/>
            <person name="Wong G.K."/>
            <person name="Wu C.I."/>
            <person name="Wu G."/>
            <person name="Yamamoto D."/>
            <person name="Yang H.P."/>
            <person name="Yang S.P."/>
            <person name="Yorke J.A."/>
            <person name="Yoshida K."/>
            <person name="Zdobnov E."/>
            <person name="Zhang P."/>
            <person name="Zhang Y."/>
            <person name="Zimin A.V."/>
            <person name="Baldwin J."/>
            <person name="Abdouelleil A."/>
            <person name="Abdulkadir J."/>
            <person name="Abebe A."/>
            <person name="Abera B."/>
            <person name="Abreu J."/>
            <person name="Acer S.C."/>
            <person name="Aftuck L."/>
            <person name="Alexander A."/>
            <person name="An P."/>
            <person name="Anderson E."/>
            <person name="Anderson S."/>
            <person name="Arachi H."/>
            <person name="Azer M."/>
            <person name="Bachantsang P."/>
            <person name="Barry A."/>
            <person name="Bayul T."/>
            <person name="Berlin A."/>
            <person name="Bessette D."/>
            <person name="Bloom T."/>
            <person name="Blye J."/>
            <person name="Boguslavskiy L."/>
            <person name="Bonnet C."/>
            <person name="Boukhgalter B."/>
            <person name="Bourzgui I."/>
            <person name="Brown A."/>
            <person name="Cahill P."/>
            <person name="Channer S."/>
            <person name="Cheshatsang Y."/>
            <person name="Chuda L."/>
            <person name="Citroen M."/>
            <person name="Collymore A."/>
            <person name="Cooke P."/>
            <person name="Costello M."/>
            <person name="D'Aco K."/>
            <person name="Daza R."/>
            <person name="De Haan G."/>
            <person name="DeGray S."/>
            <person name="DeMaso C."/>
            <person name="Dhargay N."/>
            <person name="Dooley K."/>
            <person name="Dooley E."/>
            <person name="Doricent M."/>
            <person name="Dorje P."/>
            <person name="Dorjee K."/>
            <person name="Dupes A."/>
            <person name="Elong R."/>
            <person name="Falk J."/>
            <person name="Farina A."/>
            <person name="Faro S."/>
            <person name="Ferguson D."/>
            <person name="Fisher S."/>
            <person name="Foley C.D."/>
            <person name="Franke A."/>
            <person name="Friedrich D."/>
            <person name="Gadbois L."/>
            <person name="Gearin G."/>
            <person name="Gearin C.R."/>
            <person name="Giannoukos G."/>
            <person name="Goode T."/>
            <person name="Graham J."/>
            <person name="Grandbois E."/>
            <person name="Grewal S."/>
            <person name="Gyaltsen K."/>
            <person name="Hafez N."/>
            <person name="Hagos B."/>
            <person name="Hall J."/>
            <person name="Henson C."/>
            <person name="Hollinger A."/>
            <person name="Honan T."/>
            <person name="Huard M.D."/>
            <person name="Hughes L."/>
            <person name="Hurhula B."/>
            <person name="Husby M.E."/>
            <person name="Kamat A."/>
            <person name="Kanga B."/>
            <person name="Kashin S."/>
            <person name="Khazanovich D."/>
            <person name="Kisner P."/>
            <person name="Lance K."/>
            <person name="Lara M."/>
            <person name="Lee W."/>
            <person name="Lennon N."/>
            <person name="Letendre F."/>
            <person name="LeVine R."/>
            <person name="Lipovsky A."/>
            <person name="Liu X."/>
            <person name="Liu J."/>
            <person name="Liu S."/>
            <person name="Lokyitsang T."/>
            <person name="Lokyitsang Y."/>
            <person name="Lubonja R."/>
            <person name="Lui A."/>
            <person name="MacDonald P."/>
            <person name="Magnisalis V."/>
            <person name="Maru K."/>
            <person name="Matthews C."/>
            <person name="McCusker W."/>
            <person name="McDonough S."/>
            <person name="Mehta T."/>
            <person name="Meldrim J."/>
            <person name="Meneus L."/>
            <person name="Mihai O."/>
            <person name="Mihalev A."/>
            <person name="Mihova T."/>
            <person name="Mittelman R."/>
            <person name="Mlenga V."/>
            <person name="Montmayeur A."/>
            <person name="Mulrain L."/>
            <person name="Navidi A."/>
            <person name="Naylor J."/>
            <person name="Negash T."/>
            <person name="Nguyen T."/>
            <person name="Nguyen N."/>
            <person name="Nicol R."/>
            <person name="Norbu C."/>
            <person name="Norbu N."/>
            <person name="Novod N."/>
            <person name="O'Neill B."/>
            <person name="Osman S."/>
            <person name="Markiewicz E."/>
            <person name="Oyono O.L."/>
            <person name="Patti C."/>
            <person name="Phunkhang P."/>
            <person name="Pierre F."/>
            <person name="Priest M."/>
            <person name="Raghuraman S."/>
            <person name="Rege F."/>
            <person name="Reyes R."/>
            <person name="Rise C."/>
            <person name="Rogov P."/>
            <person name="Ross K."/>
            <person name="Ryan E."/>
            <person name="Settipalli S."/>
            <person name="Shea T."/>
            <person name="Sherpa N."/>
            <person name="Shi L."/>
            <person name="Shih D."/>
            <person name="Sparrow T."/>
            <person name="Spaulding J."/>
            <person name="Stalker J."/>
            <person name="Stange-Thomann N."/>
            <person name="Stavropoulos S."/>
            <person name="Stone C."/>
            <person name="Strader C."/>
            <person name="Tesfaye S."/>
            <person name="Thomson T."/>
            <person name="Thoulutsang Y."/>
            <person name="Thoulutsang D."/>
            <person name="Topham K."/>
            <person name="Topping I."/>
            <person name="Tsamla T."/>
            <person name="Vassiliev H."/>
            <person name="Vo A."/>
            <person name="Wangchuk T."/>
            <person name="Wangdi T."/>
            <person name="Weiand M."/>
            <person name="Wilkinson J."/>
            <person name="Wilson A."/>
            <person name="Yadav S."/>
            <person name="Young G."/>
            <person name="Yu Q."/>
            <person name="Zembek L."/>
            <person name="Zhong D."/>
            <person name="Zimmer A."/>
            <person name="Zwirko Z."/>
            <person name="Jaffe D.B."/>
            <person name="Alvarez P."/>
            <person name="Brockman W."/>
            <person name="Butler J."/>
            <person name="Chin C."/>
            <person name="Gnerre S."/>
            <person name="Grabherr M."/>
            <person name="Kleber M."/>
            <person name="Mauceli E."/>
            <person name="MacCallum I."/>
        </authorList>
    </citation>
    <scope>NUCLEOTIDE SEQUENCE [LARGE SCALE GENOMIC DNA]</scope>
    <source>
        <strain evidence="3">Tucson 15287-2541.00</strain>
    </source>
</reference>
<name>B4JJ27_DROGR</name>
<dbReference type="EMBL" id="CH916370">
    <property type="protein sequence ID" value="EDV99579.1"/>
    <property type="molecule type" value="Genomic_DNA"/>
</dbReference>
<evidence type="ECO:0000256" key="1">
    <source>
        <dbReference type="SAM" id="MobiDB-lite"/>
    </source>
</evidence>
<evidence type="ECO:0000313" key="3">
    <source>
        <dbReference type="Proteomes" id="UP000001070"/>
    </source>
</evidence>
<accession>B4JJ27</accession>
<dbReference type="AlphaFoldDB" id="B4JJ27"/>
<protein>
    <submittedName>
        <fullName evidence="2">GH12350</fullName>
    </submittedName>
</protein>
<dbReference type="InParanoid" id="B4JJ27"/>
<sequence length="96" mass="10599">MTTMSEEAVASMAQEQAEAEAEAQARAQAQLAREYFDLPYQSEMSDSAPNTPGPCSAPKKYYRHAAHSEGTYGKPELIQMYIAKIDSTVDADPEYM</sequence>
<feature type="region of interest" description="Disordered" evidence="1">
    <location>
        <begin position="1"/>
        <end position="24"/>
    </location>
</feature>
<evidence type="ECO:0000313" key="2">
    <source>
        <dbReference type="EMBL" id="EDV99579.1"/>
    </source>
</evidence>